<evidence type="ECO:0000256" key="1">
    <source>
        <dbReference type="SAM" id="MobiDB-lite"/>
    </source>
</evidence>
<evidence type="ECO:0000313" key="2">
    <source>
        <dbReference type="EMBL" id="KPI43687.1"/>
    </source>
</evidence>
<comment type="caution">
    <text evidence="2">The sequence shown here is derived from an EMBL/GenBank/DDBJ whole genome shotgun (WGS) entry which is preliminary data.</text>
</comment>
<dbReference type="VEuPathDB" id="FungiDB:AB675_6492"/>
<accession>A0A0N1HYR5</accession>
<protein>
    <submittedName>
        <fullName evidence="2">Uncharacterized protein</fullName>
    </submittedName>
</protein>
<keyword evidence="3" id="KW-1185">Reference proteome</keyword>
<name>A0A0N1HYR5_9EURO</name>
<evidence type="ECO:0000313" key="3">
    <source>
        <dbReference type="Proteomes" id="UP000038010"/>
    </source>
</evidence>
<gene>
    <name evidence="2" type="ORF">AB675_6492</name>
</gene>
<feature type="region of interest" description="Disordered" evidence="1">
    <location>
        <begin position="433"/>
        <end position="461"/>
    </location>
</feature>
<proteinExistence type="predicted"/>
<organism evidence="2 3">
    <name type="scientific">Cyphellophora attinorum</name>
    <dbReference type="NCBI Taxonomy" id="1664694"/>
    <lineage>
        <taxon>Eukaryota</taxon>
        <taxon>Fungi</taxon>
        <taxon>Dikarya</taxon>
        <taxon>Ascomycota</taxon>
        <taxon>Pezizomycotina</taxon>
        <taxon>Eurotiomycetes</taxon>
        <taxon>Chaetothyriomycetidae</taxon>
        <taxon>Chaetothyriales</taxon>
        <taxon>Cyphellophoraceae</taxon>
        <taxon>Cyphellophora</taxon>
    </lineage>
</organism>
<feature type="region of interest" description="Disordered" evidence="1">
    <location>
        <begin position="1"/>
        <end position="30"/>
    </location>
</feature>
<dbReference type="AlphaFoldDB" id="A0A0N1HYR5"/>
<reference evidence="2 3" key="1">
    <citation type="submission" date="2015-06" db="EMBL/GenBank/DDBJ databases">
        <title>Draft genome of the ant-associated black yeast Phialophora attae CBS 131958.</title>
        <authorList>
            <person name="Moreno L.F."/>
            <person name="Stielow B.J."/>
            <person name="de Hoog S."/>
            <person name="Vicente V.A."/>
            <person name="Weiss V.A."/>
            <person name="de Vries M."/>
            <person name="Cruz L.M."/>
            <person name="Souza E.M."/>
        </authorList>
    </citation>
    <scope>NUCLEOTIDE SEQUENCE [LARGE SCALE GENOMIC DNA]</scope>
    <source>
        <strain evidence="2 3">CBS 131958</strain>
    </source>
</reference>
<dbReference type="GeneID" id="28738668"/>
<sequence>MRPSLGRIVKRKHKSNASHQGEQKDTEPTTKSVLDQVPLDVLLYISTFPDPVAQASLVLAIRGLYGLYRNALTPLVADHNDRRFFLHLIEHDRPFLLRCSYCHKLYKWHSIAMHMCYDHGCGESRKRAFDAVHTGTAGWDRSAFIEKTNELIGISCAAMDWFRAEATHKCDYNRPDRRHYSYLTPAIRDLVLRYAHYKDLDHGLPTHELDHECSPTQETFDMGRPGESLNTQPNSMKIAACVAGETLLLRYEREYNVVYYKNHAWWLNGACSDERGFCRHQVDHLSHVVEFIMSSGALRDLKCQSIYLNCESCPTDWLVTIAAEGDSDEDTGENSFAHLGEDGRLHRVWLTAWHDLGTRSQSSAPVFDEDSNRTYQWPNHPWRDFGWGPGPKRDRCLALGFCKNYETGNGEAAVPRNEQSYIYLDELTEDKVREEHRTVDHQRAAKATKSSPFLASSGPGD</sequence>
<dbReference type="EMBL" id="LFJN01000004">
    <property type="protein sequence ID" value="KPI43687.1"/>
    <property type="molecule type" value="Genomic_DNA"/>
</dbReference>
<dbReference type="Proteomes" id="UP000038010">
    <property type="component" value="Unassembled WGS sequence"/>
</dbReference>
<dbReference type="RefSeq" id="XP_018003650.1">
    <property type="nucleotide sequence ID" value="XM_018146788.1"/>
</dbReference>
<feature type="compositionally biased region" description="Basic and acidic residues" evidence="1">
    <location>
        <begin position="433"/>
        <end position="443"/>
    </location>
</feature>